<reference evidence="2 3" key="1">
    <citation type="submission" date="2020-11" db="EMBL/GenBank/DDBJ databases">
        <title>Enhanced detection system for hospital associated transmission using whole genome sequencing surveillance.</title>
        <authorList>
            <person name="Harrison L.H."/>
            <person name="Van Tyne D."/>
            <person name="Marsh J.W."/>
            <person name="Griffith M.P."/>
            <person name="Snyder D.J."/>
            <person name="Cooper V.S."/>
            <person name="Mustapha M."/>
        </authorList>
    </citation>
    <scope>NUCLEOTIDE SEQUENCE [LARGE SCALE GENOMIC DNA]</scope>
    <source>
        <strain evidence="2 3">BC00020</strain>
    </source>
</reference>
<feature type="compositionally biased region" description="Basic and acidic residues" evidence="1">
    <location>
        <begin position="111"/>
        <end position="131"/>
    </location>
</feature>
<protein>
    <submittedName>
        <fullName evidence="2">Uncharacterized protein</fullName>
    </submittedName>
</protein>
<feature type="region of interest" description="Disordered" evidence="1">
    <location>
        <begin position="111"/>
        <end position="141"/>
    </location>
</feature>
<comment type="caution">
    <text evidence="2">The sequence shown here is derived from an EMBL/GenBank/DDBJ whole genome shotgun (WGS) entry which is preliminary data.</text>
</comment>
<dbReference type="Proteomes" id="UP000808215">
    <property type="component" value="Unassembled WGS sequence"/>
</dbReference>
<accession>A0ABS1ARR6</accession>
<evidence type="ECO:0000256" key="1">
    <source>
        <dbReference type="SAM" id="MobiDB-lite"/>
    </source>
</evidence>
<gene>
    <name evidence="2" type="ORF">I5589_06805</name>
</gene>
<proteinExistence type="predicted"/>
<dbReference type="EMBL" id="JADVKH010000011">
    <property type="protein sequence ID" value="MBJ9686787.1"/>
    <property type="molecule type" value="Genomic_DNA"/>
</dbReference>
<sequence>MIDYQGLLALSEKASGLPYTRGWDPLLNNADADTLVEKYGMSVELLDERIVITVGRDLAVSKVEERFASQIDAAAARRRAIVRAASYSVPAWHLVVYQGAVSVKQELTQDERLDAEKDTPDVCTGAKHEPQQRTPRKRMLT</sequence>
<name>A0ABS1ARR6_BURVI</name>
<organism evidence="2 3">
    <name type="scientific">Burkholderia vietnamiensis</name>
    <dbReference type="NCBI Taxonomy" id="60552"/>
    <lineage>
        <taxon>Bacteria</taxon>
        <taxon>Pseudomonadati</taxon>
        <taxon>Pseudomonadota</taxon>
        <taxon>Betaproteobacteria</taxon>
        <taxon>Burkholderiales</taxon>
        <taxon>Burkholderiaceae</taxon>
        <taxon>Burkholderia</taxon>
        <taxon>Burkholderia cepacia complex</taxon>
    </lineage>
</organism>
<evidence type="ECO:0000313" key="3">
    <source>
        <dbReference type="Proteomes" id="UP000808215"/>
    </source>
</evidence>
<keyword evidence="3" id="KW-1185">Reference proteome</keyword>
<dbReference type="RefSeq" id="WP_200091120.1">
    <property type="nucleotide sequence ID" value="NZ_JADVKH010000011.1"/>
</dbReference>
<evidence type="ECO:0000313" key="2">
    <source>
        <dbReference type="EMBL" id="MBJ9686787.1"/>
    </source>
</evidence>